<reference evidence="2 3" key="1">
    <citation type="submission" date="2018-10" db="EMBL/GenBank/DDBJ databases">
        <title>Fifty Aureobasidium pullulans genomes reveal a recombining polyextremotolerant generalist.</title>
        <authorList>
            <person name="Gostincar C."/>
            <person name="Turk M."/>
            <person name="Zajc J."/>
            <person name="Gunde-Cimerman N."/>
        </authorList>
    </citation>
    <scope>NUCLEOTIDE SEQUENCE [LARGE SCALE GENOMIC DNA]</scope>
    <source>
        <strain evidence="2 3">EXF-11013</strain>
    </source>
</reference>
<feature type="region of interest" description="Disordered" evidence="1">
    <location>
        <begin position="340"/>
        <end position="380"/>
    </location>
</feature>
<name>A0A4S8WM02_AURPU</name>
<comment type="caution">
    <text evidence="2">The sequence shown here is derived from an EMBL/GenBank/DDBJ whole genome shotgun (WGS) entry which is preliminary data.</text>
</comment>
<accession>A0A4S8WM02</accession>
<gene>
    <name evidence="2" type="ORF">D6D22_10816</name>
</gene>
<evidence type="ECO:0000256" key="1">
    <source>
        <dbReference type="SAM" id="MobiDB-lite"/>
    </source>
</evidence>
<evidence type="ECO:0000313" key="2">
    <source>
        <dbReference type="EMBL" id="THW26017.1"/>
    </source>
</evidence>
<dbReference type="Proteomes" id="UP000310687">
    <property type="component" value="Unassembled WGS sequence"/>
</dbReference>
<dbReference type="AlphaFoldDB" id="A0A4S8WM02"/>
<sequence length="380" mass="41852">MEVLRSVISEAIKSRFEYASASIHPSVKVVSNSIVIPLVPVYIFHELRTRSPSGRGTGGWKVEFSTRSRSQSVTHDDQIKGRLVITMPSKVHEAFIAFSSDLAHQLFDSGFLPAGYEQKEIQQTGSTELKHGLSGLVPDAGISFFGSGNTFLVLEVAYSQKEEDAQRKAQRYILDTNGNIRFVVLVIVARKSGKKTTDLDRSHATSTFEDGVAVLSPDSDTVHVHVYKSIIRPRNVSIGEDVDTLTGQHIIDRVQVFPSCSPQDTFTITWTDINCGAWSDFRDGAHLPPEHLEPSCDINFKRLVAIANELAGKAVGSREGTPLFRPNVSRPVHTPVFKKENFVDSSSPMAHLSSGGTVPSDEERRLDPDYQPSEGSWDSS</sequence>
<proteinExistence type="predicted"/>
<dbReference type="EMBL" id="QZAL01000491">
    <property type="protein sequence ID" value="THW26017.1"/>
    <property type="molecule type" value="Genomic_DNA"/>
</dbReference>
<organism evidence="2 3">
    <name type="scientific">Aureobasidium pullulans</name>
    <name type="common">Black yeast</name>
    <name type="synonym">Pullularia pullulans</name>
    <dbReference type="NCBI Taxonomy" id="5580"/>
    <lineage>
        <taxon>Eukaryota</taxon>
        <taxon>Fungi</taxon>
        <taxon>Dikarya</taxon>
        <taxon>Ascomycota</taxon>
        <taxon>Pezizomycotina</taxon>
        <taxon>Dothideomycetes</taxon>
        <taxon>Dothideomycetidae</taxon>
        <taxon>Dothideales</taxon>
        <taxon>Saccotheciaceae</taxon>
        <taxon>Aureobasidium</taxon>
    </lineage>
</organism>
<evidence type="ECO:0000313" key="3">
    <source>
        <dbReference type="Proteomes" id="UP000310687"/>
    </source>
</evidence>
<protein>
    <submittedName>
        <fullName evidence="2">Uncharacterized protein</fullName>
    </submittedName>
</protein>